<evidence type="ECO:0000256" key="1">
    <source>
        <dbReference type="ARBA" id="ARBA00022598"/>
    </source>
</evidence>
<evidence type="ECO:0000313" key="3">
    <source>
        <dbReference type="EMBL" id="SDT66308.1"/>
    </source>
</evidence>
<feature type="domain" description="BPL/LPL catalytic" evidence="2">
    <location>
        <begin position="21"/>
        <end position="202"/>
    </location>
</feature>
<keyword evidence="1 3" id="KW-0436">Ligase</keyword>
<accession>A0A1H2C6Z7</accession>
<dbReference type="AlphaFoldDB" id="A0A1H2C6Z7"/>
<dbReference type="CDD" id="cd16442">
    <property type="entry name" value="BPL"/>
    <property type="match status" value="1"/>
</dbReference>
<dbReference type="PROSITE" id="PS51733">
    <property type="entry name" value="BPL_LPL_CATALYTIC"/>
    <property type="match status" value="1"/>
</dbReference>
<dbReference type="InterPro" id="IPR045864">
    <property type="entry name" value="aa-tRNA-synth_II/BPL/LPL"/>
</dbReference>
<dbReference type="Pfam" id="PF03099">
    <property type="entry name" value="BPL_LplA_LipB"/>
    <property type="match status" value="1"/>
</dbReference>
<dbReference type="InterPro" id="IPR004408">
    <property type="entry name" value="Biotin_CoA_COase_ligase"/>
</dbReference>
<dbReference type="GO" id="GO:0005737">
    <property type="term" value="C:cytoplasm"/>
    <property type="evidence" value="ECO:0007669"/>
    <property type="project" value="TreeGrafter"/>
</dbReference>
<dbReference type="STRING" id="652787.SAMN05216490_4694"/>
<dbReference type="Proteomes" id="UP000199679">
    <property type="component" value="Chromosome I"/>
</dbReference>
<organism evidence="3 4">
    <name type="scientific">Mucilaginibacter mallensis</name>
    <dbReference type="NCBI Taxonomy" id="652787"/>
    <lineage>
        <taxon>Bacteria</taxon>
        <taxon>Pseudomonadati</taxon>
        <taxon>Bacteroidota</taxon>
        <taxon>Sphingobacteriia</taxon>
        <taxon>Sphingobacteriales</taxon>
        <taxon>Sphingobacteriaceae</taxon>
        <taxon>Mucilaginibacter</taxon>
    </lineage>
</organism>
<dbReference type="EMBL" id="LT629740">
    <property type="protein sequence ID" value="SDT66308.1"/>
    <property type="molecule type" value="Genomic_DNA"/>
</dbReference>
<dbReference type="PANTHER" id="PTHR12835:SF5">
    <property type="entry name" value="BIOTIN--PROTEIN LIGASE"/>
    <property type="match status" value="1"/>
</dbReference>
<dbReference type="PANTHER" id="PTHR12835">
    <property type="entry name" value="BIOTIN PROTEIN LIGASE"/>
    <property type="match status" value="1"/>
</dbReference>
<dbReference type="SUPFAM" id="SSF55681">
    <property type="entry name" value="Class II aaRS and biotin synthetases"/>
    <property type="match status" value="1"/>
</dbReference>
<keyword evidence="4" id="KW-1185">Reference proteome</keyword>
<name>A0A1H2C6Z7_MUCMA</name>
<protein>
    <submittedName>
        <fullName evidence="3">BirA family transcriptional regulator, biotin operon repressor / biotin-[acetyl-CoA-carboxylase] ligase</fullName>
    </submittedName>
</protein>
<reference evidence="3 4" key="1">
    <citation type="submission" date="2016-10" db="EMBL/GenBank/DDBJ databases">
        <authorList>
            <person name="de Groot N.N."/>
        </authorList>
    </citation>
    <scope>NUCLEOTIDE SEQUENCE [LARGE SCALE GENOMIC DNA]</scope>
    <source>
        <strain evidence="3 4">MP1X4</strain>
    </source>
</reference>
<proteinExistence type="predicted"/>
<gene>
    <name evidence="3" type="ORF">SAMN05216490_4694</name>
</gene>
<dbReference type="GO" id="GO:0004077">
    <property type="term" value="F:biotin--[biotin carboxyl-carrier protein] ligase activity"/>
    <property type="evidence" value="ECO:0007669"/>
    <property type="project" value="InterPro"/>
</dbReference>
<dbReference type="Gene3D" id="3.30.930.10">
    <property type="entry name" value="Bira Bifunctional Protein, Domain 2"/>
    <property type="match status" value="1"/>
</dbReference>
<dbReference type="NCBIfam" id="TIGR00121">
    <property type="entry name" value="birA_ligase"/>
    <property type="match status" value="1"/>
</dbReference>
<evidence type="ECO:0000259" key="2">
    <source>
        <dbReference type="PROSITE" id="PS51733"/>
    </source>
</evidence>
<dbReference type="InterPro" id="IPR004143">
    <property type="entry name" value="BPL_LPL_catalytic"/>
</dbReference>
<evidence type="ECO:0000313" key="4">
    <source>
        <dbReference type="Proteomes" id="UP000199679"/>
    </source>
</evidence>
<sequence>MNEFKLQIIIILQNNIFSGLFVGQNLITLKEVDSTNTFLKNTLSNSKPLPEGTVIMAESQYAGRGQQMNKWNSDPGKNLTFSLLLNPTFLAVANQFDLTRVISLGVHDALEPLLGDKLKIKWPNDVYYADGKLGGILIENLLQGGQIRQSVIGIGLNVNQDVFPDWVPNPVSVKQILQQDYDLRALLSEICSHIEAYYLQLKAGKIDFVRKAYLNRLYWLNEQHAFRSNGSVFEGEIKAVKDNGILVIKSNIGAELEFSFKEIEFLNR</sequence>